<evidence type="ECO:0000313" key="2">
    <source>
        <dbReference type="Proteomes" id="UP001154282"/>
    </source>
</evidence>
<evidence type="ECO:0000313" key="1">
    <source>
        <dbReference type="EMBL" id="CAI0386453.1"/>
    </source>
</evidence>
<keyword evidence="2" id="KW-1185">Reference proteome</keyword>
<gene>
    <name evidence="1" type="ORF">LITE_LOCUS5121</name>
</gene>
<dbReference type="PANTHER" id="PTHR35987:SF3">
    <property type="entry name" value="PROTEIN PLASTID REDOX INSENSITIVE 2-LIKE ISOFORM X1"/>
    <property type="match status" value="1"/>
</dbReference>
<organism evidence="1 2">
    <name type="scientific">Linum tenue</name>
    <dbReference type="NCBI Taxonomy" id="586396"/>
    <lineage>
        <taxon>Eukaryota</taxon>
        <taxon>Viridiplantae</taxon>
        <taxon>Streptophyta</taxon>
        <taxon>Embryophyta</taxon>
        <taxon>Tracheophyta</taxon>
        <taxon>Spermatophyta</taxon>
        <taxon>Magnoliopsida</taxon>
        <taxon>eudicotyledons</taxon>
        <taxon>Gunneridae</taxon>
        <taxon>Pentapetalae</taxon>
        <taxon>rosids</taxon>
        <taxon>fabids</taxon>
        <taxon>Malpighiales</taxon>
        <taxon>Linaceae</taxon>
        <taxon>Linum</taxon>
    </lineage>
</organism>
<protein>
    <submittedName>
        <fullName evidence="1">Uncharacterized protein</fullName>
    </submittedName>
</protein>
<comment type="caution">
    <text evidence="1">The sequence shown here is derived from an EMBL/GenBank/DDBJ whole genome shotgun (WGS) entry which is preliminary data.</text>
</comment>
<sequence length="181" mass="20093">MAVPYTGSLLPHPPPLAFSPAKSPPSRSPPIQIWRFLSQSTFGARPSSIVPCSRNLVGATTPLQKYVYPDPDPDFAKRETQKFRSELMKKLVKEKQTFGDEVEQVVDVCAEIFSEFLHKEYGGPGTLLVEPFTDMLVALKDKKLAGAGAAMAARAALLWAQNHVDQDWQVWNSSNPPPHRH</sequence>
<dbReference type="AlphaFoldDB" id="A0AAV0HPH4"/>
<name>A0AAV0HPH4_9ROSI</name>
<accession>A0AAV0HPH4</accession>
<proteinExistence type="predicted"/>
<dbReference type="Proteomes" id="UP001154282">
    <property type="component" value="Unassembled WGS sequence"/>
</dbReference>
<dbReference type="EMBL" id="CAMGYJ010000002">
    <property type="protein sequence ID" value="CAI0386453.1"/>
    <property type="molecule type" value="Genomic_DNA"/>
</dbReference>
<dbReference type="PANTHER" id="PTHR35987">
    <property type="entry name" value="PROTEIN PLASTID REDOX INSENSITIVE 2, CHLOROPLASTIC-RELATED"/>
    <property type="match status" value="1"/>
</dbReference>
<dbReference type="InterPro" id="IPR039349">
    <property type="entry name" value="PRIN2"/>
</dbReference>
<reference evidence="1" key="1">
    <citation type="submission" date="2022-08" db="EMBL/GenBank/DDBJ databases">
        <authorList>
            <person name="Gutierrez-Valencia J."/>
        </authorList>
    </citation>
    <scope>NUCLEOTIDE SEQUENCE</scope>
</reference>
<dbReference type="GO" id="GO:0010468">
    <property type="term" value="P:regulation of gene expression"/>
    <property type="evidence" value="ECO:0007669"/>
    <property type="project" value="InterPro"/>
</dbReference>